<sequence length="249" mass="28453">MFRCRTAVPQFVVDHLLDIRARFAHIRELFMMKSEQPSVEPFHSTSLENATTDLEISLYLHSYEKHLHRFMKGNDIISDPKYAEFVASNPDTTPEEHALLEDLLIRLAKLQKVMVGDARPNYATGKVTAEVMSHLWTKWTPVLGGNSRMIALWDITFLLSLRAYLDKLFRLHKQFLTLSAIATSARFTQFLDGYFEVKVVGAEQKDLVVDLSLNVIGHSFCDHHVKDADDGEVHQKIMYNISHAGSTIH</sequence>
<reference evidence="2" key="2">
    <citation type="submission" date="2015-01" db="EMBL/GenBank/DDBJ databases">
        <title>Evolutionary Origins and Diversification of the Mycorrhizal Mutualists.</title>
        <authorList>
            <consortium name="DOE Joint Genome Institute"/>
            <consortium name="Mycorrhizal Genomics Consortium"/>
            <person name="Kohler A."/>
            <person name="Kuo A."/>
            <person name="Nagy L.G."/>
            <person name="Floudas D."/>
            <person name="Copeland A."/>
            <person name="Barry K.W."/>
            <person name="Cichocki N."/>
            <person name="Veneault-Fourrey C."/>
            <person name="LaButti K."/>
            <person name="Lindquist E.A."/>
            <person name="Lipzen A."/>
            <person name="Lundell T."/>
            <person name="Morin E."/>
            <person name="Murat C."/>
            <person name="Riley R."/>
            <person name="Ohm R."/>
            <person name="Sun H."/>
            <person name="Tunlid A."/>
            <person name="Henrissat B."/>
            <person name="Grigoriev I.V."/>
            <person name="Hibbett D.S."/>
            <person name="Martin F."/>
        </authorList>
    </citation>
    <scope>NUCLEOTIDE SEQUENCE [LARGE SCALE GENOMIC DNA]</scope>
    <source>
        <strain evidence="2">F 1598</strain>
    </source>
</reference>
<accession>A0A0C3B269</accession>
<dbReference type="AlphaFoldDB" id="A0A0C3B269"/>
<evidence type="ECO:0000313" key="1">
    <source>
        <dbReference type="EMBL" id="KIM80313.1"/>
    </source>
</evidence>
<dbReference type="HOGENOM" id="CLU_1116110_0_0_1"/>
<reference evidence="1 2" key="1">
    <citation type="submission" date="2014-04" db="EMBL/GenBank/DDBJ databases">
        <authorList>
            <consortium name="DOE Joint Genome Institute"/>
            <person name="Kuo A."/>
            <person name="Tarkka M."/>
            <person name="Buscot F."/>
            <person name="Kohler A."/>
            <person name="Nagy L.G."/>
            <person name="Floudas D."/>
            <person name="Copeland A."/>
            <person name="Barry K.W."/>
            <person name="Cichocki N."/>
            <person name="Veneault-Fourrey C."/>
            <person name="LaButti K."/>
            <person name="Lindquist E.A."/>
            <person name="Lipzen A."/>
            <person name="Lundell T."/>
            <person name="Morin E."/>
            <person name="Murat C."/>
            <person name="Sun H."/>
            <person name="Tunlid A."/>
            <person name="Henrissat B."/>
            <person name="Grigoriev I.V."/>
            <person name="Hibbett D.S."/>
            <person name="Martin F."/>
            <person name="Nordberg H.P."/>
            <person name="Cantor M.N."/>
            <person name="Hua S.X."/>
        </authorList>
    </citation>
    <scope>NUCLEOTIDE SEQUENCE [LARGE SCALE GENOMIC DNA]</scope>
    <source>
        <strain evidence="1 2">F 1598</strain>
    </source>
</reference>
<keyword evidence="2" id="KW-1185">Reference proteome</keyword>
<gene>
    <name evidence="1" type="ORF">PILCRDRAFT_529746</name>
</gene>
<proteinExistence type="predicted"/>
<dbReference type="InParanoid" id="A0A0C3B269"/>
<name>A0A0C3B269_PILCF</name>
<evidence type="ECO:0000313" key="2">
    <source>
        <dbReference type="Proteomes" id="UP000054166"/>
    </source>
</evidence>
<protein>
    <submittedName>
        <fullName evidence="1">Uncharacterized protein</fullName>
    </submittedName>
</protein>
<dbReference type="Proteomes" id="UP000054166">
    <property type="component" value="Unassembled WGS sequence"/>
</dbReference>
<organism evidence="1 2">
    <name type="scientific">Piloderma croceum (strain F 1598)</name>
    <dbReference type="NCBI Taxonomy" id="765440"/>
    <lineage>
        <taxon>Eukaryota</taxon>
        <taxon>Fungi</taxon>
        <taxon>Dikarya</taxon>
        <taxon>Basidiomycota</taxon>
        <taxon>Agaricomycotina</taxon>
        <taxon>Agaricomycetes</taxon>
        <taxon>Agaricomycetidae</taxon>
        <taxon>Atheliales</taxon>
        <taxon>Atheliaceae</taxon>
        <taxon>Piloderma</taxon>
    </lineage>
</organism>
<dbReference type="EMBL" id="KN833004">
    <property type="protein sequence ID" value="KIM80313.1"/>
    <property type="molecule type" value="Genomic_DNA"/>
</dbReference>